<evidence type="ECO:0000313" key="2">
    <source>
        <dbReference type="EMBL" id="CAG8960137.1"/>
    </source>
</evidence>
<dbReference type="OrthoDB" id="5125733at2759"/>
<gene>
    <name evidence="2" type="ORF">HYFRA_00010616</name>
</gene>
<dbReference type="PANTHER" id="PTHR33112:SF16">
    <property type="entry name" value="HETEROKARYON INCOMPATIBILITY DOMAIN-CONTAINING PROTEIN"/>
    <property type="match status" value="1"/>
</dbReference>
<protein>
    <recommendedName>
        <fullName evidence="1">Heterokaryon incompatibility domain-containing protein</fullName>
    </recommendedName>
</protein>
<dbReference type="Pfam" id="PF06985">
    <property type="entry name" value="HET"/>
    <property type="match status" value="1"/>
</dbReference>
<dbReference type="EMBL" id="CAJVRL010000096">
    <property type="protein sequence ID" value="CAG8960137.1"/>
    <property type="molecule type" value="Genomic_DNA"/>
</dbReference>
<dbReference type="PANTHER" id="PTHR33112">
    <property type="entry name" value="DOMAIN PROTEIN, PUTATIVE-RELATED"/>
    <property type="match status" value="1"/>
</dbReference>
<sequence length="542" mass="62753">MKSPGSLLLLQNEQAGGTAISLLYRWEFMDRKYTKTLEQWDHEPKRLRFITSNDLRNFGEWFRDDLERESNRKKEQMIFWMTAVADPPVKRTPSCNLNLIHNTNTGSGETHQLARMWVENCFLNHSCGDLHKARGRWNPTRVLDLEASDSHNSIKLWEPGIGHENITYVTLSHCWGAQTFLSLTASTYEQFKKHVPSDALTDTFKDAVSTTRKLGIRYLWIDSLCIQQGNEVDWLIEANRMGDVYKYGYCNISAAFNEKSKAGLYVERNPLTVKHLVLAIDNGERPQAPTALYLFHRQFNEWSDIIEATVNTRAWVFQERAISPRTLYFGSNQVFFECSWGMASEAWPMGIAVDWMNMSFQKTWSLKRNFQELLPNSAAEETKNRHHDGYQELSNWEGLMEYYSNCGITKDSDRLIAISGLAEIVRRKTGLEYFAGLFNFQIEEQLLWRVVDRSECERAFGDTATWAPSWSWASVKGKEDNQGKLRLHNYRGFCYKDLAVTTRVTIVSINVATDEEHPCGRLDMEGDNSLEMRGKLTKRRVF</sequence>
<keyword evidence="3" id="KW-1185">Reference proteome</keyword>
<evidence type="ECO:0000313" key="3">
    <source>
        <dbReference type="Proteomes" id="UP000696280"/>
    </source>
</evidence>
<feature type="domain" description="Heterokaryon incompatibility" evidence="1">
    <location>
        <begin position="168"/>
        <end position="319"/>
    </location>
</feature>
<name>A0A9N9L9S2_9HELO</name>
<reference evidence="2" key="1">
    <citation type="submission" date="2021-07" db="EMBL/GenBank/DDBJ databases">
        <authorList>
            <person name="Durling M."/>
        </authorList>
    </citation>
    <scope>NUCLEOTIDE SEQUENCE</scope>
</reference>
<organism evidence="2 3">
    <name type="scientific">Hymenoscyphus fraxineus</name>
    <dbReference type="NCBI Taxonomy" id="746836"/>
    <lineage>
        <taxon>Eukaryota</taxon>
        <taxon>Fungi</taxon>
        <taxon>Dikarya</taxon>
        <taxon>Ascomycota</taxon>
        <taxon>Pezizomycotina</taxon>
        <taxon>Leotiomycetes</taxon>
        <taxon>Helotiales</taxon>
        <taxon>Helotiaceae</taxon>
        <taxon>Hymenoscyphus</taxon>
    </lineage>
</organism>
<evidence type="ECO:0000259" key="1">
    <source>
        <dbReference type="Pfam" id="PF06985"/>
    </source>
</evidence>
<comment type="caution">
    <text evidence="2">The sequence shown here is derived from an EMBL/GenBank/DDBJ whole genome shotgun (WGS) entry which is preliminary data.</text>
</comment>
<proteinExistence type="predicted"/>
<dbReference type="Proteomes" id="UP000696280">
    <property type="component" value="Unassembled WGS sequence"/>
</dbReference>
<dbReference type="AlphaFoldDB" id="A0A9N9L9S2"/>
<accession>A0A9N9L9S2</accession>
<dbReference type="InterPro" id="IPR010730">
    <property type="entry name" value="HET"/>
</dbReference>